<organism evidence="1 2">
    <name type="scientific">Algoriphagus halophilus</name>
    <dbReference type="NCBI Taxonomy" id="226505"/>
    <lineage>
        <taxon>Bacteria</taxon>
        <taxon>Pseudomonadati</taxon>
        <taxon>Bacteroidota</taxon>
        <taxon>Cytophagia</taxon>
        <taxon>Cytophagales</taxon>
        <taxon>Cyclobacteriaceae</taxon>
        <taxon>Algoriphagus</taxon>
    </lineage>
</organism>
<accession>A0A1N6GF03</accession>
<dbReference type="OrthoDB" id="833511at2"/>
<evidence type="ECO:0000313" key="2">
    <source>
        <dbReference type="Proteomes" id="UP000185221"/>
    </source>
</evidence>
<dbReference type="STRING" id="226505.SAMN05444394_3196"/>
<proteinExistence type="predicted"/>
<keyword evidence="2" id="KW-1185">Reference proteome</keyword>
<dbReference type="Pfam" id="PF13970">
    <property type="entry name" value="DUF4221"/>
    <property type="match status" value="1"/>
</dbReference>
<protein>
    <recommendedName>
        <fullName evidence="3">DUF4221 domain-containing protein</fullName>
    </recommendedName>
</protein>
<evidence type="ECO:0008006" key="3">
    <source>
        <dbReference type="Google" id="ProtNLM"/>
    </source>
</evidence>
<dbReference type="Proteomes" id="UP000185221">
    <property type="component" value="Unassembled WGS sequence"/>
</dbReference>
<dbReference type="EMBL" id="FSRC01000002">
    <property type="protein sequence ID" value="SIO06128.1"/>
    <property type="molecule type" value="Genomic_DNA"/>
</dbReference>
<evidence type="ECO:0000313" key="1">
    <source>
        <dbReference type="EMBL" id="SIO06128.1"/>
    </source>
</evidence>
<dbReference type="PROSITE" id="PS51257">
    <property type="entry name" value="PROKAR_LIPOPROTEIN"/>
    <property type="match status" value="1"/>
</dbReference>
<reference evidence="2" key="1">
    <citation type="submission" date="2016-11" db="EMBL/GenBank/DDBJ databases">
        <authorList>
            <person name="Varghese N."/>
            <person name="Submissions S."/>
        </authorList>
    </citation>
    <scope>NUCLEOTIDE SEQUENCE [LARGE SCALE GENOMIC DNA]</scope>
    <source>
        <strain evidence="2">DSM 15292</strain>
    </source>
</reference>
<dbReference type="AlphaFoldDB" id="A0A1N6GF03"/>
<name>A0A1N6GF03_9BACT</name>
<sequence>MNKYHFTLAAFALFSCSSSDKSDENSGMGMELTYEMDTVMVDPGDHFFFLNWGLGISDLTQDEKLLYNLNPESLLLEVVDMDALALKETIQLEKEGPNGIGGGFISKLQVIGNGNLMLFDFNKIVEISPKGELIKKYEFDRNTLSGYEFDETDVVSYMGIFSTDGKTYVGELEDESFRKPAKGLAVIDLEKMELNFVPTDAISKLDEFRIMLEMNGNAMMSTGETSYMKFINGELVLTNTAMNEVYIYDFTMDSLLHKTFESTLTGNERIKNFPTQVDTREALFEASKEKRKQVKFGPMIFQKEENLIWRISTDMDRMISDSVVTKDVVTFFDADYTMLKEQTLKNLSNSSNRFFKDGMLYNFLNIDDELAFVRLKPNLEYD</sequence>
<gene>
    <name evidence="1" type="ORF">SAMN05444394_3196</name>
</gene>
<dbReference type="RefSeq" id="WP_074225948.1">
    <property type="nucleotide sequence ID" value="NZ_FSRC01000002.1"/>
</dbReference>
<dbReference type="InterPro" id="IPR025316">
    <property type="entry name" value="DUF4221"/>
</dbReference>